<dbReference type="EMBL" id="CAJOBC010082438">
    <property type="protein sequence ID" value="CAF4286304.1"/>
    <property type="molecule type" value="Genomic_DNA"/>
</dbReference>
<dbReference type="PANTHER" id="PTHR46599">
    <property type="entry name" value="PIGGYBAC TRANSPOSABLE ELEMENT-DERIVED PROTEIN 4"/>
    <property type="match status" value="1"/>
</dbReference>
<evidence type="ECO:0000313" key="4">
    <source>
        <dbReference type="Proteomes" id="UP000663829"/>
    </source>
</evidence>
<dbReference type="AlphaFoldDB" id="A0A815KME0"/>
<sequence>MGNFFASIPLAKRLGVHNIILIGTLRRNKPEIPVEFLSNKNHPVGSAMFGFNDNLTLVSYVPKINKAVLLLSSKHHDHKVDSTNGKPHIILDYNKTKGAFDTVDQMCHKYSTRRGTKRWPLCVFYNMLDIAALNALIIWKEKNPDWNKNKKYKRRLFLEELGISLAARLLDIRSQTLKFLHKDVQSALAVMGYSKVEKTSQELNETFTNLKRKRCLLCDRTKDKKTLNKCYKCSEPVCNEHCVK</sequence>
<evidence type="ECO:0000313" key="2">
    <source>
        <dbReference type="EMBL" id="CAF1391760.1"/>
    </source>
</evidence>
<comment type="caution">
    <text evidence="2">The sequence shown here is derived from an EMBL/GenBank/DDBJ whole genome shotgun (WGS) entry which is preliminary data.</text>
</comment>
<reference evidence="2" key="1">
    <citation type="submission" date="2021-02" db="EMBL/GenBank/DDBJ databases">
        <authorList>
            <person name="Nowell W R."/>
        </authorList>
    </citation>
    <scope>NUCLEOTIDE SEQUENCE</scope>
</reference>
<evidence type="ECO:0000313" key="3">
    <source>
        <dbReference type="EMBL" id="CAF4286304.1"/>
    </source>
</evidence>
<dbReference type="PANTHER" id="PTHR46599:SF6">
    <property type="entry name" value="DUAL SPECIFICITY PHOSPHATASE 26"/>
    <property type="match status" value="1"/>
</dbReference>
<gene>
    <name evidence="2" type="ORF">GPM918_LOCUS32830</name>
    <name evidence="3" type="ORF">SRO942_LOCUS33505</name>
</gene>
<dbReference type="InterPro" id="IPR029526">
    <property type="entry name" value="PGBD"/>
</dbReference>
<dbReference type="EMBL" id="CAJNOQ010017029">
    <property type="protein sequence ID" value="CAF1391760.1"/>
    <property type="molecule type" value="Genomic_DNA"/>
</dbReference>
<evidence type="ECO:0000259" key="1">
    <source>
        <dbReference type="Pfam" id="PF13843"/>
    </source>
</evidence>
<dbReference type="Pfam" id="PF13843">
    <property type="entry name" value="DDE_Tnp_1_7"/>
    <property type="match status" value="1"/>
</dbReference>
<organism evidence="2 4">
    <name type="scientific">Didymodactylos carnosus</name>
    <dbReference type="NCBI Taxonomy" id="1234261"/>
    <lineage>
        <taxon>Eukaryota</taxon>
        <taxon>Metazoa</taxon>
        <taxon>Spiralia</taxon>
        <taxon>Gnathifera</taxon>
        <taxon>Rotifera</taxon>
        <taxon>Eurotatoria</taxon>
        <taxon>Bdelloidea</taxon>
        <taxon>Philodinida</taxon>
        <taxon>Philodinidae</taxon>
        <taxon>Didymodactylos</taxon>
    </lineage>
</organism>
<feature type="domain" description="PiggyBac transposable element-derived protein" evidence="1">
    <location>
        <begin position="1"/>
        <end position="135"/>
    </location>
</feature>
<proteinExistence type="predicted"/>
<name>A0A815KME0_9BILA</name>
<accession>A0A815KME0</accession>
<dbReference type="OrthoDB" id="9986773at2759"/>
<protein>
    <recommendedName>
        <fullName evidence="1">PiggyBac transposable element-derived protein domain-containing protein</fullName>
    </recommendedName>
</protein>
<dbReference type="Proteomes" id="UP000681722">
    <property type="component" value="Unassembled WGS sequence"/>
</dbReference>
<dbReference type="Proteomes" id="UP000663829">
    <property type="component" value="Unassembled WGS sequence"/>
</dbReference>
<keyword evidence="4" id="KW-1185">Reference proteome</keyword>